<evidence type="ECO:0000313" key="1">
    <source>
        <dbReference type="EMBL" id="KAG4306453.1"/>
    </source>
</evidence>
<organism evidence="1 2">
    <name type="scientific">Pneumocystis oryctolagi</name>
    <dbReference type="NCBI Taxonomy" id="42067"/>
    <lineage>
        <taxon>Eukaryota</taxon>
        <taxon>Fungi</taxon>
        <taxon>Dikarya</taxon>
        <taxon>Ascomycota</taxon>
        <taxon>Taphrinomycotina</taxon>
        <taxon>Pneumocystomycetes</taxon>
        <taxon>Pneumocystaceae</taxon>
        <taxon>Pneumocystis</taxon>
    </lineage>
</organism>
<dbReference type="Proteomes" id="UP000768646">
    <property type="component" value="Unassembled WGS sequence"/>
</dbReference>
<accession>A0ACB7CGY3</accession>
<name>A0ACB7CGY3_9ASCO</name>
<proteinExistence type="predicted"/>
<sequence length="158" mass="18220">MNKKDDLEEKKDNIPFKQPLEPSRLVINPPSILSNQLLSSSTPIQTTRSSRQIRIAPGYSTLDWEQFKRSPAFLSKIKEPRLYITLDELRLHCHINDAWIALNGKVYDITPYIPFHPGGKEIMKAAGKDGTKMLMSVHPWVNYESLLNKCWIGLLIYR</sequence>
<reference evidence="1 2" key="1">
    <citation type="journal article" date="2021" name="Commun. Biol.">
        <title>Genomic insights into the host specific adaptation of the Pneumocystis genus.</title>
        <authorList>
            <person name="Cisse O.H."/>
            <person name="Ma L."/>
            <person name="Dekker J.P."/>
            <person name="Khil P.P."/>
            <person name="Youn J.-H."/>
            <person name="Brenchley J.M."/>
            <person name="Blair R."/>
            <person name="Pahar B."/>
            <person name="Chabe M."/>
            <person name="Van Rompay K.K.A."/>
            <person name="Keesler R."/>
            <person name="Sukura A."/>
            <person name="Hirsch V."/>
            <person name="Kutty G."/>
            <person name="Liu Y."/>
            <person name="Peng L."/>
            <person name="Chen J."/>
            <person name="Song J."/>
            <person name="Weissenbacher-Lang C."/>
            <person name="Xu J."/>
            <person name="Upham N.S."/>
            <person name="Stajich J.E."/>
            <person name="Cuomo C.A."/>
            <person name="Cushion M.T."/>
            <person name="Kovacs J.A."/>
        </authorList>
    </citation>
    <scope>NUCLEOTIDE SEQUENCE [LARGE SCALE GENOMIC DNA]</scope>
    <source>
        <strain evidence="1 2">RABM</strain>
    </source>
</reference>
<comment type="caution">
    <text evidence="1">The sequence shown here is derived from an EMBL/GenBank/DDBJ whole genome shotgun (WGS) entry which is preliminary data.</text>
</comment>
<gene>
    <name evidence="1" type="ORF">PORY_000441</name>
</gene>
<evidence type="ECO:0000313" key="2">
    <source>
        <dbReference type="Proteomes" id="UP000768646"/>
    </source>
</evidence>
<protein>
    <submittedName>
        <fullName evidence="1">Uncharacterized protein</fullName>
    </submittedName>
</protein>
<keyword evidence="2" id="KW-1185">Reference proteome</keyword>
<dbReference type="EMBL" id="JABTEG010000001">
    <property type="protein sequence ID" value="KAG4306453.1"/>
    <property type="molecule type" value="Genomic_DNA"/>
</dbReference>